<gene>
    <name evidence="3" type="ORF">Q73A0000_13115</name>
</gene>
<keyword evidence="1" id="KW-0732">Signal</keyword>
<proteinExistence type="predicted"/>
<dbReference type="GO" id="GO:0055085">
    <property type="term" value="P:transmembrane transport"/>
    <property type="evidence" value="ECO:0007669"/>
    <property type="project" value="InterPro"/>
</dbReference>
<protein>
    <recommendedName>
        <fullName evidence="2">TonB C-terminal domain-containing protein</fullName>
    </recommendedName>
</protein>
<dbReference type="Gene3D" id="3.30.1150.10">
    <property type="match status" value="1"/>
</dbReference>
<dbReference type="Proteomes" id="UP000594195">
    <property type="component" value="Chromosome"/>
</dbReference>
<evidence type="ECO:0000259" key="2">
    <source>
        <dbReference type="Pfam" id="PF03544"/>
    </source>
</evidence>
<evidence type="ECO:0000313" key="4">
    <source>
        <dbReference type="Proteomes" id="UP000594195"/>
    </source>
</evidence>
<dbReference type="AlphaFoldDB" id="A0A7M2YAP8"/>
<evidence type="ECO:0000313" key="3">
    <source>
        <dbReference type="EMBL" id="QOW11231.1"/>
    </source>
</evidence>
<sequence>MRIFTFLFLIASAFLNAQILEHYPRNQVPYIGGYESYYKDFHDIIIDRNLQPCGDKGEFYQLNLLVNPDRTISFIKDYNEKNIAKNKCAYDLAREIAKYQTNWNSATVDGISKSAVATFYIFPDDLFDHFQKGYYPAINFPAYGNYENNGIEEFRKGIINRIDVRGFDWNDRFNVIVEFIITKEAKIENIVMIKSSSNTEFDKRIANGILSTKKKWKPASINGKPVDYRYRLTLNAVTDPS</sequence>
<keyword evidence="4" id="KW-1185">Reference proteome</keyword>
<dbReference type="RefSeq" id="WP_193811404.1">
    <property type="nucleotide sequence ID" value="NZ_CP040442.1"/>
</dbReference>
<dbReference type="Pfam" id="PF03544">
    <property type="entry name" value="TonB_C"/>
    <property type="match status" value="1"/>
</dbReference>
<dbReference type="KEGG" id="kfa:Q73A0000_13115"/>
<name>A0A7M2YAP8_9FLAO</name>
<dbReference type="EMBL" id="CP040442">
    <property type="protein sequence ID" value="QOW11231.1"/>
    <property type="molecule type" value="Genomic_DNA"/>
</dbReference>
<evidence type="ECO:0000256" key="1">
    <source>
        <dbReference type="SAM" id="SignalP"/>
    </source>
</evidence>
<dbReference type="SUPFAM" id="SSF74653">
    <property type="entry name" value="TolA/TonB C-terminal domain"/>
    <property type="match status" value="1"/>
</dbReference>
<accession>A0A7M2YAP8</accession>
<feature type="chain" id="PRO_5032463728" description="TonB C-terminal domain-containing protein" evidence="1">
    <location>
        <begin position="18"/>
        <end position="241"/>
    </location>
</feature>
<organism evidence="3 4">
    <name type="scientific">Kaistella flava</name>
    <name type="common">ex Peng et al. 2021</name>
    <dbReference type="NCBI Taxonomy" id="2038776"/>
    <lineage>
        <taxon>Bacteria</taxon>
        <taxon>Pseudomonadati</taxon>
        <taxon>Bacteroidota</taxon>
        <taxon>Flavobacteriia</taxon>
        <taxon>Flavobacteriales</taxon>
        <taxon>Weeksellaceae</taxon>
        <taxon>Chryseobacterium group</taxon>
        <taxon>Kaistella</taxon>
    </lineage>
</organism>
<dbReference type="InterPro" id="IPR037682">
    <property type="entry name" value="TonB_C"/>
</dbReference>
<feature type="domain" description="TonB C-terminal" evidence="2">
    <location>
        <begin position="174"/>
        <end position="233"/>
    </location>
</feature>
<feature type="signal peptide" evidence="1">
    <location>
        <begin position="1"/>
        <end position="17"/>
    </location>
</feature>
<reference evidence="3 4" key="1">
    <citation type="submission" date="2019-05" db="EMBL/GenBank/DDBJ databases">
        <title>Chryseobacterium sp. isolated from King George Island, maritime Antarctica.</title>
        <authorList>
            <person name="Peng X."/>
        </authorList>
    </citation>
    <scope>NUCLEOTIDE SEQUENCE [LARGE SCALE GENOMIC DNA]</scope>
    <source>
        <strain evidence="3 4">7-3A</strain>
    </source>
</reference>